<organism evidence="2 3">
    <name type="scientific">Roseateles toxinivorans</name>
    <dbReference type="NCBI Taxonomy" id="270368"/>
    <lineage>
        <taxon>Bacteria</taxon>
        <taxon>Pseudomonadati</taxon>
        <taxon>Pseudomonadota</taxon>
        <taxon>Betaproteobacteria</taxon>
        <taxon>Burkholderiales</taxon>
        <taxon>Sphaerotilaceae</taxon>
        <taxon>Roseateles</taxon>
    </lineage>
</organism>
<feature type="signal peptide" evidence="1">
    <location>
        <begin position="1"/>
        <end position="19"/>
    </location>
</feature>
<dbReference type="EMBL" id="SNXS01000005">
    <property type="protein sequence ID" value="TDP63481.1"/>
    <property type="molecule type" value="Genomic_DNA"/>
</dbReference>
<dbReference type="InParanoid" id="A0A4R6QK36"/>
<evidence type="ECO:0000256" key="1">
    <source>
        <dbReference type="SAM" id="SignalP"/>
    </source>
</evidence>
<dbReference type="Proteomes" id="UP000295361">
    <property type="component" value="Unassembled WGS sequence"/>
</dbReference>
<evidence type="ECO:0000313" key="2">
    <source>
        <dbReference type="EMBL" id="TDP63481.1"/>
    </source>
</evidence>
<gene>
    <name evidence="2" type="ORF">DES47_105487</name>
</gene>
<name>A0A4R6QK36_9BURK</name>
<dbReference type="AlphaFoldDB" id="A0A4R6QK36"/>
<evidence type="ECO:0000313" key="3">
    <source>
        <dbReference type="Proteomes" id="UP000295361"/>
    </source>
</evidence>
<sequence>MKSLLLAVILTPLAVASWAQTGAQKDSPEAYALRSECAAKTSAKLDAKPQAANEFVFVYYKGEYKGEAVAGRNLDCTERQYAAYLNTVDPSRVMSAYPTAAGRPQVKPAGK</sequence>
<protein>
    <submittedName>
        <fullName evidence="2">Uncharacterized protein</fullName>
    </submittedName>
</protein>
<feature type="chain" id="PRO_5020659338" evidence="1">
    <location>
        <begin position="20"/>
        <end position="111"/>
    </location>
</feature>
<proteinExistence type="predicted"/>
<keyword evidence="1" id="KW-0732">Signal</keyword>
<reference evidence="2 3" key="1">
    <citation type="submission" date="2019-03" db="EMBL/GenBank/DDBJ databases">
        <title>Genomic Encyclopedia of Type Strains, Phase IV (KMG-IV): sequencing the most valuable type-strain genomes for metagenomic binning, comparative biology and taxonomic classification.</title>
        <authorList>
            <person name="Goeker M."/>
        </authorList>
    </citation>
    <scope>NUCLEOTIDE SEQUENCE [LARGE SCALE GENOMIC DNA]</scope>
    <source>
        <strain evidence="2 3">DSM 16998</strain>
    </source>
</reference>
<comment type="caution">
    <text evidence="2">The sequence shown here is derived from an EMBL/GenBank/DDBJ whole genome shotgun (WGS) entry which is preliminary data.</text>
</comment>
<dbReference type="RefSeq" id="WP_133702641.1">
    <property type="nucleotide sequence ID" value="NZ_SNXS01000005.1"/>
</dbReference>
<dbReference type="OrthoDB" id="8904242at2"/>
<keyword evidence="3" id="KW-1185">Reference proteome</keyword>
<accession>A0A4R6QK36</accession>